<evidence type="ECO:0000256" key="2">
    <source>
        <dbReference type="SAM" id="Phobius"/>
    </source>
</evidence>
<evidence type="ECO:0000313" key="4">
    <source>
        <dbReference type="Proteomes" id="UP000199306"/>
    </source>
</evidence>
<protein>
    <submittedName>
        <fullName evidence="3">Gas vesicle protein</fullName>
    </submittedName>
</protein>
<dbReference type="InterPro" id="IPR024623">
    <property type="entry name" value="YtxH"/>
</dbReference>
<keyword evidence="2" id="KW-1133">Transmembrane helix</keyword>
<organism evidence="3 4">
    <name type="scientific">Pseudarcicella hirudinis</name>
    <dbReference type="NCBI Taxonomy" id="1079859"/>
    <lineage>
        <taxon>Bacteria</taxon>
        <taxon>Pseudomonadati</taxon>
        <taxon>Bacteroidota</taxon>
        <taxon>Cytophagia</taxon>
        <taxon>Cytophagales</taxon>
        <taxon>Flectobacillaceae</taxon>
        <taxon>Pseudarcicella</taxon>
    </lineage>
</organism>
<dbReference type="STRING" id="1079859.SAMN04515674_11483"/>
<keyword evidence="4" id="KW-1185">Reference proteome</keyword>
<dbReference type="AlphaFoldDB" id="A0A1I5XEF1"/>
<dbReference type="Gene3D" id="1.20.120.20">
    <property type="entry name" value="Apolipoprotein"/>
    <property type="match status" value="1"/>
</dbReference>
<dbReference type="RefSeq" id="WP_143095277.1">
    <property type="nucleotide sequence ID" value="NZ_FOXH01000014.1"/>
</dbReference>
<dbReference type="EMBL" id="FOXH01000014">
    <property type="protein sequence ID" value="SFQ30047.1"/>
    <property type="molecule type" value="Genomic_DNA"/>
</dbReference>
<feature type="compositionally biased region" description="Basic and acidic residues" evidence="1">
    <location>
        <begin position="60"/>
        <end position="79"/>
    </location>
</feature>
<feature type="transmembrane region" description="Helical" evidence="2">
    <location>
        <begin position="6"/>
        <end position="26"/>
    </location>
</feature>
<proteinExistence type="predicted"/>
<reference evidence="3 4" key="1">
    <citation type="submission" date="2016-10" db="EMBL/GenBank/DDBJ databases">
        <authorList>
            <person name="de Groot N.N."/>
        </authorList>
    </citation>
    <scope>NUCLEOTIDE SEQUENCE [LARGE SCALE GENOMIC DNA]</scope>
    <source>
        <strain evidence="4">E92,LMG 26720,CCM 7988</strain>
    </source>
</reference>
<dbReference type="Pfam" id="PF12732">
    <property type="entry name" value="YtxH"/>
    <property type="match status" value="1"/>
</dbReference>
<feature type="region of interest" description="Disordered" evidence="1">
    <location>
        <begin position="60"/>
        <end position="97"/>
    </location>
</feature>
<evidence type="ECO:0000313" key="3">
    <source>
        <dbReference type="EMBL" id="SFQ30047.1"/>
    </source>
</evidence>
<evidence type="ECO:0000256" key="1">
    <source>
        <dbReference type="SAM" id="MobiDB-lite"/>
    </source>
</evidence>
<sequence>MTTNSRNALALLAAVGAGVVIGILIAPEKGSDLREKVRGSANDLADELLAALGKRKNDVAEKASELKGRAEAKLGQWKEDAEDGVQSLKRKAESHLS</sequence>
<name>A0A1I5XEF1_9BACT</name>
<keyword evidence="2" id="KW-0472">Membrane</keyword>
<gene>
    <name evidence="3" type="ORF">SAMN04515674_11483</name>
</gene>
<dbReference type="Proteomes" id="UP000199306">
    <property type="component" value="Unassembled WGS sequence"/>
</dbReference>
<accession>A0A1I5XEF1</accession>
<keyword evidence="2" id="KW-0812">Transmembrane</keyword>